<evidence type="ECO:0000256" key="7">
    <source>
        <dbReference type="RuleBase" id="RU369116"/>
    </source>
</evidence>
<keyword evidence="10" id="KW-1185">Reference proteome</keyword>
<dbReference type="RefSeq" id="WP_113289450.1">
    <property type="nucleotide sequence ID" value="NZ_QNTQ01000008.1"/>
</dbReference>
<dbReference type="FunFam" id="3.40.50.300:FF:000201">
    <property type="entry name" value="Glycine betaine/L-proline ABC transporter ATP-binding protein"/>
    <property type="match status" value="1"/>
</dbReference>
<dbReference type="GO" id="GO:0031460">
    <property type="term" value="P:glycine betaine transport"/>
    <property type="evidence" value="ECO:0007669"/>
    <property type="project" value="InterPro"/>
</dbReference>
<comment type="subunit">
    <text evidence="7">The complex is probably composed of two ATP-binding proteins, two transmembrane proteins and a solute-binding protein.</text>
</comment>
<evidence type="ECO:0000256" key="3">
    <source>
        <dbReference type="ARBA" id="ARBA00022741"/>
    </source>
</evidence>
<reference evidence="9 10" key="1">
    <citation type="submission" date="2018-07" db="EMBL/GenBank/DDBJ databases">
        <title>Rhodosalinus sp. strain E84T genomic sequence and assembly.</title>
        <authorList>
            <person name="Liu Z.-W."/>
            <person name="Lu D.-C."/>
        </authorList>
    </citation>
    <scope>NUCLEOTIDE SEQUENCE [LARGE SCALE GENOMIC DNA]</scope>
    <source>
        <strain evidence="9 10">E84</strain>
    </source>
</reference>
<keyword evidence="4 7" id="KW-0067">ATP-binding</keyword>
<dbReference type="PROSITE" id="PS50893">
    <property type="entry name" value="ABC_TRANSPORTER_2"/>
    <property type="match status" value="1"/>
</dbReference>
<dbReference type="Pfam" id="PF00005">
    <property type="entry name" value="ABC_tran"/>
    <property type="match status" value="1"/>
</dbReference>
<dbReference type="AlphaFoldDB" id="A0A365U8Y9"/>
<keyword evidence="3 7" id="KW-0547">Nucleotide-binding</keyword>
<dbReference type="GO" id="GO:0006865">
    <property type="term" value="P:amino acid transport"/>
    <property type="evidence" value="ECO:0007669"/>
    <property type="project" value="UniProtKB-UniRule"/>
</dbReference>
<dbReference type="PROSITE" id="PS00211">
    <property type="entry name" value="ABC_TRANSPORTER_1"/>
    <property type="match status" value="1"/>
</dbReference>
<feature type="domain" description="ABC transporter" evidence="8">
    <location>
        <begin position="36"/>
        <end position="272"/>
    </location>
</feature>
<comment type="caution">
    <text evidence="9">The sequence shown here is derived from an EMBL/GenBank/DDBJ whole genome shotgun (WGS) entry which is preliminary data.</text>
</comment>
<dbReference type="EC" id="7.6.2.9" evidence="7"/>
<proteinExistence type="inferred from homology"/>
<dbReference type="InterPro" id="IPR003439">
    <property type="entry name" value="ABC_transporter-like_ATP-bd"/>
</dbReference>
<protein>
    <recommendedName>
        <fullName evidence="7">Quaternary amine transport ATP-binding protein</fullName>
        <ecNumber evidence="7">7.6.2.9</ecNumber>
    </recommendedName>
</protein>
<dbReference type="Gene3D" id="3.40.50.300">
    <property type="entry name" value="P-loop containing nucleotide triphosphate hydrolases"/>
    <property type="match status" value="1"/>
</dbReference>
<dbReference type="SUPFAM" id="SSF52540">
    <property type="entry name" value="P-loop containing nucleoside triphosphate hydrolases"/>
    <property type="match status" value="1"/>
</dbReference>
<dbReference type="GO" id="GO:0005524">
    <property type="term" value="F:ATP binding"/>
    <property type="evidence" value="ECO:0007669"/>
    <property type="project" value="UniProtKB-UniRule"/>
</dbReference>
<dbReference type="GO" id="GO:0006970">
    <property type="term" value="P:response to osmotic stress"/>
    <property type="evidence" value="ECO:0007669"/>
    <property type="project" value="UniProtKB-ARBA"/>
</dbReference>
<dbReference type="InterPro" id="IPR017871">
    <property type="entry name" value="ABC_transporter-like_CS"/>
</dbReference>
<keyword evidence="7" id="KW-0997">Cell inner membrane</keyword>
<dbReference type="InterPro" id="IPR027417">
    <property type="entry name" value="P-loop_NTPase"/>
</dbReference>
<dbReference type="GO" id="GO:0005886">
    <property type="term" value="C:plasma membrane"/>
    <property type="evidence" value="ECO:0007669"/>
    <property type="project" value="UniProtKB-SubCell"/>
</dbReference>
<dbReference type="GO" id="GO:0015418">
    <property type="term" value="F:ABC-type quaternary ammonium compound transporting activity"/>
    <property type="evidence" value="ECO:0007669"/>
    <property type="project" value="UniProtKB-EC"/>
</dbReference>
<dbReference type="PANTHER" id="PTHR43869">
    <property type="entry name" value="GLYCINE BETAINE/PROLINE BETAINE TRANSPORT SYSTEM ATP-BINDING PROTEIN PROV"/>
    <property type="match status" value="1"/>
</dbReference>
<keyword evidence="2 7" id="KW-0813">Transport</keyword>
<dbReference type="InterPro" id="IPR003593">
    <property type="entry name" value="AAA+_ATPase"/>
</dbReference>
<comment type="subunit">
    <text evidence="6">The complex is probably composed of two ATP-binding proteins (TmoW), two transmembrane proteins (TmoV) and a solute-binding protein (TmoX).</text>
</comment>
<keyword evidence="7" id="KW-1003">Cell membrane</keyword>
<evidence type="ECO:0000256" key="5">
    <source>
        <dbReference type="ARBA" id="ARBA00051811"/>
    </source>
</evidence>
<dbReference type="OrthoDB" id="9802264at2"/>
<evidence type="ECO:0000256" key="4">
    <source>
        <dbReference type="ARBA" id="ARBA00022840"/>
    </source>
</evidence>
<dbReference type="Proteomes" id="UP000253370">
    <property type="component" value="Unassembled WGS sequence"/>
</dbReference>
<sequence length="359" mass="40076">MRNDRDSKTTKIEIRHLYKIFGPHPEAMLEHVHAGMGKSELMETHQHVLGLSDINVDVKEGDITVMMGLSGSGKSTLIRHLNRLIDPTAGEVRVDGENILDYDERQLRHLRRNRMSMVFQNFALLPHRTVRENTALALTVRGESRADYEQEAARWLDRVGLGGSEEQYPHQLSGGMQQRVGLARALASNAPIMLMDEAFSALDPLIRTDMQDLLLELQEELSKTVVFISHDLDEALKLADHLVILKDGYVVQQDEPQRILLEPADDYIVDFISDINRARVLRVRSVMRAEGEARGGVTGEIGPEETLEEVISKSGGDTSCSFLVQQDGRKLGVLDMNDVMRALVPTGASEHGLRSRASA</sequence>
<dbReference type="EMBL" id="QNTQ01000008">
    <property type="protein sequence ID" value="RBI85122.1"/>
    <property type="molecule type" value="Genomic_DNA"/>
</dbReference>
<evidence type="ECO:0000313" key="9">
    <source>
        <dbReference type="EMBL" id="RBI85122.1"/>
    </source>
</evidence>
<comment type="similarity">
    <text evidence="1 7">Belongs to the ABC transporter superfamily.</text>
</comment>
<evidence type="ECO:0000256" key="1">
    <source>
        <dbReference type="ARBA" id="ARBA00005417"/>
    </source>
</evidence>
<dbReference type="InterPro" id="IPR005892">
    <property type="entry name" value="Gly-betaine_transp_ATP-bd"/>
</dbReference>
<dbReference type="NCBIfam" id="TIGR01186">
    <property type="entry name" value="proV"/>
    <property type="match status" value="1"/>
</dbReference>
<evidence type="ECO:0000256" key="6">
    <source>
        <dbReference type="ARBA" id="ARBA00061968"/>
    </source>
</evidence>
<dbReference type="PANTHER" id="PTHR43869:SF1">
    <property type="entry name" value="GLYCINE BETAINE_PROLINE BETAINE TRANSPORT SYSTEM ATP-BINDING PROTEIN PROV"/>
    <property type="match status" value="1"/>
</dbReference>
<dbReference type="InterPro" id="IPR051921">
    <property type="entry name" value="ABC_osmolyte_uptake_ATP-bind"/>
</dbReference>
<dbReference type="GO" id="GO:0016887">
    <property type="term" value="F:ATP hydrolysis activity"/>
    <property type="evidence" value="ECO:0007669"/>
    <property type="project" value="UniProtKB-UniRule"/>
</dbReference>
<evidence type="ECO:0000313" key="10">
    <source>
        <dbReference type="Proteomes" id="UP000253370"/>
    </source>
</evidence>
<comment type="subcellular location">
    <subcellularLocation>
        <location evidence="7">Cell inner membrane</location>
        <topology evidence="7">Peripheral membrane protein</topology>
    </subcellularLocation>
</comment>
<comment type="catalytic activity">
    <reaction evidence="5">
        <text>a quaternary ammonium(out) + ATP + H2O = a quaternary ammonium(in) + ADP + phosphate + H(+)</text>
        <dbReference type="Rhea" id="RHEA:11036"/>
        <dbReference type="ChEBI" id="CHEBI:15377"/>
        <dbReference type="ChEBI" id="CHEBI:15378"/>
        <dbReference type="ChEBI" id="CHEBI:30616"/>
        <dbReference type="ChEBI" id="CHEBI:35267"/>
        <dbReference type="ChEBI" id="CHEBI:43474"/>
        <dbReference type="ChEBI" id="CHEBI:456216"/>
        <dbReference type="EC" id="7.6.2.9"/>
    </reaction>
    <physiologicalReaction direction="left-to-right" evidence="5">
        <dbReference type="Rhea" id="RHEA:11037"/>
    </physiologicalReaction>
</comment>
<keyword evidence="7" id="KW-0472">Membrane</keyword>
<name>A0A365U8Y9_9RHOB</name>
<accession>A0A365U8Y9</accession>
<dbReference type="SMART" id="SM00382">
    <property type="entry name" value="AAA"/>
    <property type="match status" value="1"/>
</dbReference>
<gene>
    <name evidence="9" type="ORF">DRV85_10745</name>
</gene>
<organism evidence="9 10">
    <name type="scientific">Rhodosalinus halophilus</name>
    <dbReference type="NCBI Taxonomy" id="2259333"/>
    <lineage>
        <taxon>Bacteria</taxon>
        <taxon>Pseudomonadati</taxon>
        <taxon>Pseudomonadota</taxon>
        <taxon>Alphaproteobacteria</taxon>
        <taxon>Rhodobacterales</taxon>
        <taxon>Paracoccaceae</taxon>
        <taxon>Rhodosalinus</taxon>
    </lineage>
</organism>
<evidence type="ECO:0000256" key="2">
    <source>
        <dbReference type="ARBA" id="ARBA00022448"/>
    </source>
</evidence>
<evidence type="ECO:0000259" key="8">
    <source>
        <dbReference type="PROSITE" id="PS50893"/>
    </source>
</evidence>